<dbReference type="PROSITE" id="PS50164">
    <property type="entry name" value="GIY_YIG"/>
    <property type="match status" value="1"/>
</dbReference>
<dbReference type="CDD" id="cd10456">
    <property type="entry name" value="GIY-YIG_UPF0213"/>
    <property type="match status" value="1"/>
</dbReference>
<name>A0A6I0F8I6_9FIRM</name>
<proteinExistence type="inferred from homology"/>
<evidence type="ECO:0000259" key="2">
    <source>
        <dbReference type="PROSITE" id="PS50164"/>
    </source>
</evidence>
<dbReference type="PANTHER" id="PTHR34477">
    <property type="entry name" value="UPF0213 PROTEIN YHBQ"/>
    <property type="match status" value="1"/>
</dbReference>
<dbReference type="InterPro" id="IPR050190">
    <property type="entry name" value="UPF0213_domain"/>
</dbReference>
<evidence type="ECO:0000256" key="1">
    <source>
        <dbReference type="ARBA" id="ARBA00007435"/>
    </source>
</evidence>
<reference evidence="3 4" key="1">
    <citation type="submission" date="2019-10" db="EMBL/GenBank/DDBJ databases">
        <title>Alkaliphilus serpentinus sp. nov. and Alkaliphilus pronyensis sp. nov., two novel anaerobic alkaliphilic species isolated from the serpentinized-hosted hydrothermal field of the Prony Bay (New Caledonia).</title>
        <authorList>
            <person name="Postec A."/>
        </authorList>
    </citation>
    <scope>NUCLEOTIDE SEQUENCE [LARGE SCALE GENOMIC DNA]</scope>
    <source>
        <strain evidence="3 4">LacV</strain>
    </source>
</reference>
<dbReference type="AlphaFoldDB" id="A0A6I0F8I6"/>
<dbReference type="RefSeq" id="WP_151861325.1">
    <property type="nucleotide sequence ID" value="NZ_WBZC01000029.1"/>
</dbReference>
<dbReference type="Gene3D" id="3.40.1440.10">
    <property type="entry name" value="GIY-YIG endonuclease"/>
    <property type="match status" value="1"/>
</dbReference>
<protein>
    <submittedName>
        <fullName evidence="3">GIY-YIG nuclease family protein</fullName>
    </submittedName>
</protein>
<dbReference type="Pfam" id="PF01541">
    <property type="entry name" value="GIY-YIG"/>
    <property type="match status" value="1"/>
</dbReference>
<comment type="similarity">
    <text evidence="1">Belongs to the UPF0213 family.</text>
</comment>
<dbReference type="EMBL" id="WBZC01000029">
    <property type="protein sequence ID" value="KAB3534388.1"/>
    <property type="molecule type" value="Genomic_DNA"/>
</dbReference>
<organism evidence="3 4">
    <name type="scientific">Alkaliphilus pronyensis</name>
    <dbReference type="NCBI Taxonomy" id="1482732"/>
    <lineage>
        <taxon>Bacteria</taxon>
        <taxon>Bacillati</taxon>
        <taxon>Bacillota</taxon>
        <taxon>Clostridia</taxon>
        <taxon>Peptostreptococcales</taxon>
        <taxon>Natronincolaceae</taxon>
        <taxon>Alkaliphilus</taxon>
    </lineage>
</organism>
<dbReference type="InterPro" id="IPR000305">
    <property type="entry name" value="GIY-YIG_endonuc"/>
</dbReference>
<evidence type="ECO:0000313" key="3">
    <source>
        <dbReference type="EMBL" id="KAB3534388.1"/>
    </source>
</evidence>
<keyword evidence="4" id="KW-1185">Reference proteome</keyword>
<dbReference type="OrthoDB" id="9807770at2"/>
<dbReference type="PANTHER" id="PTHR34477:SF1">
    <property type="entry name" value="UPF0213 PROTEIN YHBQ"/>
    <property type="match status" value="1"/>
</dbReference>
<dbReference type="InterPro" id="IPR035901">
    <property type="entry name" value="GIY-YIG_endonuc_sf"/>
</dbReference>
<gene>
    <name evidence="3" type="ORF">F8154_09205</name>
</gene>
<feature type="domain" description="GIY-YIG" evidence="2">
    <location>
        <begin position="1"/>
        <end position="75"/>
    </location>
</feature>
<accession>A0A6I0F8I6</accession>
<comment type="caution">
    <text evidence="3">The sequence shown here is derived from an EMBL/GenBank/DDBJ whole genome shotgun (WGS) entry which is preliminary data.</text>
</comment>
<dbReference type="Proteomes" id="UP000432715">
    <property type="component" value="Unassembled WGS sequence"/>
</dbReference>
<evidence type="ECO:0000313" key="4">
    <source>
        <dbReference type="Proteomes" id="UP000432715"/>
    </source>
</evidence>
<sequence length="89" mass="10514">MPYTYLLECEDGSYYAGWTTSLKNRLEAHNSGKASKYTRARLPVKFVYWEEYESKVEAQKREAAIKALTRQKKEKLVSSFQESHNRMKE</sequence>
<dbReference type="SUPFAM" id="SSF82771">
    <property type="entry name" value="GIY-YIG endonuclease"/>
    <property type="match status" value="1"/>
</dbReference>